<gene>
    <name evidence="1" type="ORF">B0A55_03958</name>
</gene>
<dbReference type="InterPro" id="IPR008949">
    <property type="entry name" value="Isoprenoid_synthase_dom_sf"/>
</dbReference>
<sequence length="159" mass="18028">MHEWMAQRIITISTRPFMVLFRESFGLPTDLVRPLASDSPVLGQLQLLLQAMSGMENDILGWEKDDKEGNPLNAVEVLLSLGVPRLQAFHAVLDAHNDLMRLYIALAAEYLVEMEGPQKKQATAYVTLKDKLWPCDGLVDDRLRAVRFLMQMCGSFCDY</sequence>
<dbReference type="OrthoDB" id="1731983at2759"/>
<evidence type="ECO:0000313" key="1">
    <source>
        <dbReference type="EMBL" id="TKA79211.1"/>
    </source>
</evidence>
<reference evidence="1 2" key="1">
    <citation type="submission" date="2017-03" db="EMBL/GenBank/DDBJ databases">
        <title>Genomes of endolithic fungi from Antarctica.</title>
        <authorList>
            <person name="Coleine C."/>
            <person name="Masonjones S."/>
            <person name="Stajich J.E."/>
        </authorList>
    </citation>
    <scope>NUCLEOTIDE SEQUENCE [LARGE SCALE GENOMIC DNA]</scope>
    <source>
        <strain evidence="1 2">CCFEE 5184</strain>
    </source>
</reference>
<proteinExistence type="predicted"/>
<organism evidence="1 2">
    <name type="scientific">Friedmanniomyces simplex</name>
    <dbReference type="NCBI Taxonomy" id="329884"/>
    <lineage>
        <taxon>Eukaryota</taxon>
        <taxon>Fungi</taxon>
        <taxon>Dikarya</taxon>
        <taxon>Ascomycota</taxon>
        <taxon>Pezizomycotina</taxon>
        <taxon>Dothideomycetes</taxon>
        <taxon>Dothideomycetidae</taxon>
        <taxon>Mycosphaerellales</taxon>
        <taxon>Teratosphaeriaceae</taxon>
        <taxon>Friedmanniomyces</taxon>
    </lineage>
</organism>
<comment type="caution">
    <text evidence="1">The sequence shown here is derived from an EMBL/GenBank/DDBJ whole genome shotgun (WGS) entry which is preliminary data.</text>
</comment>
<dbReference type="AlphaFoldDB" id="A0A4U0XRI1"/>
<dbReference type="Proteomes" id="UP000309340">
    <property type="component" value="Unassembled WGS sequence"/>
</dbReference>
<dbReference type="EMBL" id="NAJQ01000095">
    <property type="protein sequence ID" value="TKA79211.1"/>
    <property type="molecule type" value="Genomic_DNA"/>
</dbReference>
<protein>
    <submittedName>
        <fullName evidence="1">Uncharacterized protein</fullName>
    </submittedName>
</protein>
<evidence type="ECO:0000313" key="2">
    <source>
        <dbReference type="Proteomes" id="UP000309340"/>
    </source>
</evidence>
<name>A0A4U0XRI1_9PEZI</name>
<dbReference type="Gene3D" id="1.10.600.10">
    <property type="entry name" value="Farnesyl Diphosphate Synthase"/>
    <property type="match status" value="1"/>
</dbReference>
<accession>A0A4U0XRI1</accession>
<keyword evidence="2" id="KW-1185">Reference proteome</keyword>
<dbReference type="Pfam" id="PF19086">
    <property type="entry name" value="Terpene_syn_C_2"/>
    <property type="match status" value="1"/>
</dbReference>
<dbReference type="SUPFAM" id="SSF48576">
    <property type="entry name" value="Terpenoid synthases"/>
    <property type="match status" value="1"/>
</dbReference>